<dbReference type="InParanoid" id="A0A152A2W8"/>
<dbReference type="InterPro" id="IPR052724">
    <property type="entry name" value="GT117_domain-containing"/>
</dbReference>
<accession>A0A152A2W8</accession>
<dbReference type="AlphaFoldDB" id="A0A152A2W8"/>
<keyword evidence="2" id="KW-0472">Membrane</keyword>
<name>A0A152A2W8_TIELA</name>
<feature type="transmembrane region" description="Helical" evidence="2">
    <location>
        <begin position="56"/>
        <end position="76"/>
    </location>
</feature>
<dbReference type="Proteomes" id="UP000076078">
    <property type="component" value="Unassembled WGS sequence"/>
</dbReference>
<dbReference type="FunCoup" id="A0A152A2W8">
    <property type="interactions" value="11"/>
</dbReference>
<proteinExistence type="predicted"/>
<dbReference type="InterPro" id="IPR021280">
    <property type="entry name" value="TMEM260-like"/>
</dbReference>
<feature type="transmembrane region" description="Helical" evidence="2">
    <location>
        <begin position="182"/>
        <end position="200"/>
    </location>
</feature>
<dbReference type="PANTHER" id="PTHR16214">
    <property type="entry name" value="TRANSMEMBRANE PROTEIN 260"/>
    <property type="match status" value="1"/>
</dbReference>
<sequence>MSTVRNRKPQKSTSSGGNSPLVKGNIKDKNENWTRDLLNWNNSEIDNIQSINKLTVLLYSTVIVLSISVVYALTQYPTISGGDAGELIINAYQGGIAHPPGYPLFTMLGYLFCKATNFLHQFTVAWKVSLMSSIIGSFCGVFIYLTILLWVNSHNCGLAAAYMFSFSPLIWMYSIQGEVFSMNNMFVAAVLFMGVWYSRVRIFEQQDDKNLQAFWNSYRVAYTSAFVCGLGLTNQHTLILIIVPFVLWIMLVAGRDKLWTIKSLISLSVSAILGLSPYLYLFISPNFGKTEYSWGNTSTIDGFITHFLRKEYGTLQLYSGESGTTTLSDRINLYFWNQFEQFTIIGVILAALGFVYMLVGPNLKSFKWRSMGTLVLVTFIFYITFFFNLCNLPIEKPLYKGVFLRFFMQPNVIVSIAIGLGLNFISTYLPSRKQVLPFIVYTLIAYQSAANFKIQDQSKNEYFHDFGHAILDQLPKNAILLVGGDLVTNVPQYLHLCEKVRPDVDIISLETMSWDWFTKTQRSIIHRVKFPGEVYHPYKPEGFSLKTFLDVNQNRPIHVSGDFKFGDNSFQKDYFTVFSGFSSKIISETKRKSTDIFDLVQKAYKIYPEFPLPDDIVKYPNDSWEYFLITDVVINLEKGIENLLSNYLKIENDTGDKALKLASEMLTKVLSLRPQKCWSLKHLGITYDHLRYRLSRNASSNTQADFSKYSELLNSNWRLYIQHCYNERDSDWEVIKQVAEKPI</sequence>
<comment type="caution">
    <text evidence="3">The sequence shown here is derived from an EMBL/GenBank/DDBJ whole genome shotgun (WGS) entry which is preliminary data.</text>
</comment>
<feature type="compositionally biased region" description="Basic residues" evidence="1">
    <location>
        <begin position="1"/>
        <end position="10"/>
    </location>
</feature>
<gene>
    <name evidence="3" type="ORF">DLAC_02596</name>
</gene>
<dbReference type="PANTHER" id="PTHR16214:SF3">
    <property type="entry name" value="TRANSMEMBRANE PROTEIN 260"/>
    <property type="match status" value="1"/>
</dbReference>
<feature type="transmembrane region" description="Helical" evidence="2">
    <location>
        <begin position="371"/>
        <end position="394"/>
    </location>
</feature>
<reference evidence="3 4" key="1">
    <citation type="submission" date="2015-12" db="EMBL/GenBank/DDBJ databases">
        <title>Dictyostelia acquired genes for synthesis and detection of signals that induce cell-type specialization by lateral gene transfer from prokaryotes.</title>
        <authorList>
            <person name="Gloeckner G."/>
            <person name="Schaap P."/>
        </authorList>
    </citation>
    <scope>NUCLEOTIDE SEQUENCE [LARGE SCALE GENOMIC DNA]</scope>
    <source>
        <strain evidence="3 4">TK</strain>
    </source>
</reference>
<feature type="transmembrane region" description="Helical" evidence="2">
    <location>
        <begin position="157"/>
        <end position="175"/>
    </location>
</feature>
<feature type="transmembrane region" description="Helical" evidence="2">
    <location>
        <begin position="342"/>
        <end position="359"/>
    </location>
</feature>
<organism evidence="3 4">
    <name type="scientific">Tieghemostelium lacteum</name>
    <name type="common">Slime mold</name>
    <name type="synonym">Dictyostelium lacteum</name>
    <dbReference type="NCBI Taxonomy" id="361077"/>
    <lineage>
        <taxon>Eukaryota</taxon>
        <taxon>Amoebozoa</taxon>
        <taxon>Evosea</taxon>
        <taxon>Eumycetozoa</taxon>
        <taxon>Dictyostelia</taxon>
        <taxon>Dictyosteliales</taxon>
        <taxon>Raperosteliaceae</taxon>
        <taxon>Tieghemostelium</taxon>
    </lineage>
</organism>
<keyword evidence="2 3" id="KW-0812">Transmembrane</keyword>
<keyword evidence="2" id="KW-1133">Transmembrane helix</keyword>
<evidence type="ECO:0000256" key="1">
    <source>
        <dbReference type="SAM" id="MobiDB-lite"/>
    </source>
</evidence>
<dbReference type="EMBL" id="LODT01000013">
    <property type="protein sequence ID" value="KYR00576.1"/>
    <property type="molecule type" value="Genomic_DNA"/>
</dbReference>
<dbReference type="OrthoDB" id="197432at2759"/>
<evidence type="ECO:0000313" key="4">
    <source>
        <dbReference type="Proteomes" id="UP000076078"/>
    </source>
</evidence>
<feature type="transmembrane region" description="Helical" evidence="2">
    <location>
        <begin position="264"/>
        <end position="283"/>
    </location>
</feature>
<feature type="region of interest" description="Disordered" evidence="1">
    <location>
        <begin position="1"/>
        <end position="26"/>
    </location>
</feature>
<feature type="transmembrane region" description="Helical" evidence="2">
    <location>
        <begin position="220"/>
        <end position="252"/>
    </location>
</feature>
<protein>
    <submittedName>
        <fullName evidence="3">Transmembrane protein</fullName>
    </submittedName>
</protein>
<keyword evidence="4" id="KW-1185">Reference proteome</keyword>
<feature type="transmembrane region" description="Helical" evidence="2">
    <location>
        <begin position="125"/>
        <end position="151"/>
    </location>
</feature>
<dbReference type="OMA" id="HSVNLMC"/>
<dbReference type="Pfam" id="PF11028">
    <property type="entry name" value="TMEM260-like"/>
    <property type="match status" value="1"/>
</dbReference>
<evidence type="ECO:0000313" key="3">
    <source>
        <dbReference type="EMBL" id="KYR00576.1"/>
    </source>
</evidence>
<feature type="transmembrane region" description="Helical" evidence="2">
    <location>
        <begin position="406"/>
        <end position="425"/>
    </location>
</feature>
<evidence type="ECO:0000256" key="2">
    <source>
        <dbReference type="SAM" id="Phobius"/>
    </source>
</evidence>